<sequence length="327" mass="35352">MTVRMAMPMTTMMALESHKVGDGDANEGKKMESWKNEADEVGVAFDAGGASRLQLVAPESIARIAIENSSGPLKACSKEGQGASSGPGPARTHRAYLDDVTRRVHTPAGTFPHTAAGFVIASPPLQSLRGTCTTHHHRRIARLDDLASADPPSAVDYLSVGQQCGSLAMILMAVVAGMSLDDVKWPPIPPPAERRLKISKSHGDTTNGKKHKSSTETSTTLLFGDRVDFDQDTLQALAHYRHDRTTFGHKLNPPPSGGENYPSRDKDARNHRDSGDKFRVSRLFPGLQLRNHTSGDIPEPAKNKNPDQLEDNKPDTVCKISASILLV</sequence>
<reference evidence="2" key="2">
    <citation type="submission" date="2023-06" db="EMBL/GenBank/DDBJ databases">
        <authorList>
            <consortium name="Lawrence Berkeley National Laboratory"/>
            <person name="Haridas S."/>
            <person name="Hensen N."/>
            <person name="Bonometti L."/>
            <person name="Westerberg I."/>
            <person name="Brannstrom I.O."/>
            <person name="Guillou S."/>
            <person name="Cros-Aarteil S."/>
            <person name="Calhoun S."/>
            <person name="Kuo A."/>
            <person name="Mondo S."/>
            <person name="Pangilinan J."/>
            <person name="Riley R."/>
            <person name="Labutti K."/>
            <person name="Andreopoulos B."/>
            <person name="Lipzen A."/>
            <person name="Chen C."/>
            <person name="Yanf M."/>
            <person name="Daum C."/>
            <person name="Ng V."/>
            <person name="Clum A."/>
            <person name="Steindorff A."/>
            <person name="Ohm R."/>
            <person name="Martin F."/>
            <person name="Silar P."/>
            <person name="Natvig D."/>
            <person name="Lalanne C."/>
            <person name="Gautier V."/>
            <person name="Ament-Velasquez S.L."/>
            <person name="Kruys A."/>
            <person name="Hutchinson M.I."/>
            <person name="Powell A.J."/>
            <person name="Barry K."/>
            <person name="Miller A.N."/>
            <person name="Grigoriev I.V."/>
            <person name="Debuchy R."/>
            <person name="Gladieux P."/>
            <person name="Thoren M.H."/>
            <person name="Johannesson H."/>
        </authorList>
    </citation>
    <scope>NUCLEOTIDE SEQUENCE</scope>
    <source>
        <strain evidence="2">SMH4131-1</strain>
    </source>
</reference>
<organism evidence="2 3">
    <name type="scientific">Cercophora scortea</name>
    <dbReference type="NCBI Taxonomy" id="314031"/>
    <lineage>
        <taxon>Eukaryota</taxon>
        <taxon>Fungi</taxon>
        <taxon>Dikarya</taxon>
        <taxon>Ascomycota</taxon>
        <taxon>Pezizomycotina</taxon>
        <taxon>Sordariomycetes</taxon>
        <taxon>Sordariomycetidae</taxon>
        <taxon>Sordariales</taxon>
        <taxon>Lasiosphaeriaceae</taxon>
        <taxon>Cercophora</taxon>
    </lineage>
</organism>
<dbReference type="Proteomes" id="UP001286456">
    <property type="component" value="Unassembled WGS sequence"/>
</dbReference>
<feature type="compositionally biased region" description="Basic and acidic residues" evidence="1">
    <location>
        <begin position="262"/>
        <end position="279"/>
    </location>
</feature>
<keyword evidence="3" id="KW-1185">Reference proteome</keyword>
<proteinExistence type="predicted"/>
<accession>A0AAE0M5S0</accession>
<evidence type="ECO:0000313" key="3">
    <source>
        <dbReference type="Proteomes" id="UP001286456"/>
    </source>
</evidence>
<feature type="region of interest" description="Disordered" evidence="1">
    <location>
        <begin position="245"/>
        <end position="314"/>
    </location>
</feature>
<protein>
    <submittedName>
        <fullName evidence="2">Uncharacterized protein</fullName>
    </submittedName>
</protein>
<reference evidence="2" key="1">
    <citation type="journal article" date="2023" name="Mol. Phylogenet. Evol.">
        <title>Genome-scale phylogeny and comparative genomics of the fungal order Sordariales.</title>
        <authorList>
            <person name="Hensen N."/>
            <person name="Bonometti L."/>
            <person name="Westerberg I."/>
            <person name="Brannstrom I.O."/>
            <person name="Guillou S."/>
            <person name="Cros-Aarteil S."/>
            <person name="Calhoun S."/>
            <person name="Haridas S."/>
            <person name="Kuo A."/>
            <person name="Mondo S."/>
            <person name="Pangilinan J."/>
            <person name="Riley R."/>
            <person name="LaButti K."/>
            <person name="Andreopoulos B."/>
            <person name="Lipzen A."/>
            <person name="Chen C."/>
            <person name="Yan M."/>
            <person name="Daum C."/>
            <person name="Ng V."/>
            <person name="Clum A."/>
            <person name="Steindorff A."/>
            <person name="Ohm R.A."/>
            <person name="Martin F."/>
            <person name="Silar P."/>
            <person name="Natvig D.O."/>
            <person name="Lalanne C."/>
            <person name="Gautier V."/>
            <person name="Ament-Velasquez S.L."/>
            <person name="Kruys A."/>
            <person name="Hutchinson M.I."/>
            <person name="Powell A.J."/>
            <person name="Barry K."/>
            <person name="Miller A.N."/>
            <person name="Grigoriev I.V."/>
            <person name="Debuchy R."/>
            <person name="Gladieux P."/>
            <person name="Hiltunen Thoren M."/>
            <person name="Johannesson H."/>
        </authorList>
    </citation>
    <scope>NUCLEOTIDE SEQUENCE</scope>
    <source>
        <strain evidence="2">SMH4131-1</strain>
    </source>
</reference>
<feature type="region of interest" description="Disordered" evidence="1">
    <location>
        <begin position="187"/>
        <end position="217"/>
    </location>
</feature>
<dbReference type="EMBL" id="JAUEPO010000005">
    <property type="protein sequence ID" value="KAK3320491.1"/>
    <property type="molecule type" value="Genomic_DNA"/>
</dbReference>
<comment type="caution">
    <text evidence="2">The sequence shown here is derived from an EMBL/GenBank/DDBJ whole genome shotgun (WGS) entry which is preliminary data.</text>
</comment>
<gene>
    <name evidence="2" type="ORF">B0T19DRAFT_403142</name>
</gene>
<evidence type="ECO:0000256" key="1">
    <source>
        <dbReference type="SAM" id="MobiDB-lite"/>
    </source>
</evidence>
<dbReference type="AlphaFoldDB" id="A0AAE0M5S0"/>
<feature type="region of interest" description="Disordered" evidence="1">
    <location>
        <begin position="72"/>
        <end position="91"/>
    </location>
</feature>
<feature type="compositionally biased region" description="Basic and acidic residues" evidence="1">
    <location>
        <begin position="299"/>
        <end position="314"/>
    </location>
</feature>
<name>A0AAE0M5S0_9PEZI</name>
<evidence type="ECO:0000313" key="2">
    <source>
        <dbReference type="EMBL" id="KAK3320491.1"/>
    </source>
</evidence>